<name>A0A1I6DEE1_9FIRM</name>
<dbReference type="InterPro" id="IPR041633">
    <property type="entry name" value="Polbeta"/>
</dbReference>
<evidence type="ECO:0000313" key="3">
    <source>
        <dbReference type="Proteomes" id="UP000199584"/>
    </source>
</evidence>
<proteinExistence type="predicted"/>
<evidence type="ECO:0000259" key="1">
    <source>
        <dbReference type="Pfam" id="PF18765"/>
    </source>
</evidence>
<dbReference type="GO" id="GO:0016740">
    <property type="term" value="F:transferase activity"/>
    <property type="evidence" value="ECO:0007669"/>
    <property type="project" value="UniProtKB-KW"/>
</dbReference>
<dbReference type="InterPro" id="IPR043519">
    <property type="entry name" value="NT_sf"/>
</dbReference>
<sequence length="136" mass="15520">MQIKPGQLELIKDYLLKKISPYLIIVFGSALTGKMLPDSDIDIAFLTDREHNAYDIYMVGQELADMLGRDVDLVDLGKASTVFQARVLTTGKVIYCSDDTRRMYFEMHTLKKYARLNEERRCILDKITGRGTAHAK</sequence>
<dbReference type="SUPFAM" id="SSF81301">
    <property type="entry name" value="Nucleotidyltransferase"/>
    <property type="match status" value="1"/>
</dbReference>
<organism evidence="2 3">
    <name type="scientific">Desulfoscipio geothermicus DSM 3669</name>
    <dbReference type="NCBI Taxonomy" id="1121426"/>
    <lineage>
        <taxon>Bacteria</taxon>
        <taxon>Bacillati</taxon>
        <taxon>Bacillota</taxon>
        <taxon>Clostridia</taxon>
        <taxon>Eubacteriales</taxon>
        <taxon>Desulfallaceae</taxon>
        <taxon>Desulfoscipio</taxon>
    </lineage>
</organism>
<keyword evidence="2" id="KW-0808">Transferase</keyword>
<dbReference type="InterPro" id="IPR052930">
    <property type="entry name" value="TA_antitoxin_MntA"/>
</dbReference>
<dbReference type="OrthoDB" id="9816197at2"/>
<dbReference type="Proteomes" id="UP000199584">
    <property type="component" value="Unassembled WGS sequence"/>
</dbReference>
<dbReference type="NCBIfam" id="NF047752">
    <property type="entry name" value="MntA_antitoxin"/>
    <property type="match status" value="1"/>
</dbReference>
<protein>
    <submittedName>
        <fullName evidence="2">Nucleotidyltransferase domain-containing protein</fullName>
    </submittedName>
</protein>
<dbReference type="STRING" id="39060.SAMN05660706_10995"/>
<reference evidence="3" key="1">
    <citation type="submission" date="2016-10" db="EMBL/GenBank/DDBJ databases">
        <authorList>
            <person name="Varghese N."/>
            <person name="Submissions S."/>
        </authorList>
    </citation>
    <scope>NUCLEOTIDE SEQUENCE [LARGE SCALE GENOMIC DNA]</scope>
    <source>
        <strain evidence="3">DSM 3669</strain>
    </source>
</reference>
<accession>A0A1I6DEE1</accession>
<gene>
    <name evidence="2" type="ORF">SAMN05660706_10995</name>
</gene>
<dbReference type="PANTHER" id="PTHR43852">
    <property type="entry name" value="NUCLEOTIDYLTRANSFERASE"/>
    <property type="match status" value="1"/>
</dbReference>
<evidence type="ECO:0000313" key="2">
    <source>
        <dbReference type="EMBL" id="SFR03794.1"/>
    </source>
</evidence>
<dbReference type="CDD" id="cd05403">
    <property type="entry name" value="NT_KNTase_like"/>
    <property type="match status" value="1"/>
</dbReference>
<dbReference type="Gene3D" id="3.30.460.10">
    <property type="entry name" value="Beta Polymerase, domain 2"/>
    <property type="match status" value="1"/>
</dbReference>
<keyword evidence="3" id="KW-1185">Reference proteome</keyword>
<dbReference type="Pfam" id="PF18765">
    <property type="entry name" value="Polbeta"/>
    <property type="match status" value="1"/>
</dbReference>
<dbReference type="RefSeq" id="WP_092482788.1">
    <property type="nucleotide sequence ID" value="NZ_FOYM01000009.1"/>
</dbReference>
<feature type="domain" description="Polymerase beta nucleotidyltransferase" evidence="1">
    <location>
        <begin position="11"/>
        <end position="99"/>
    </location>
</feature>
<dbReference type="EMBL" id="FOYM01000009">
    <property type="protein sequence ID" value="SFR03794.1"/>
    <property type="molecule type" value="Genomic_DNA"/>
</dbReference>
<dbReference type="AlphaFoldDB" id="A0A1I6DEE1"/>
<dbReference type="PANTHER" id="PTHR43852:SF2">
    <property type="entry name" value="PROTEIN ADENYLYLTRANSFERASE MNTA"/>
    <property type="match status" value="1"/>
</dbReference>